<feature type="coiled-coil region" evidence="5">
    <location>
        <begin position="100"/>
        <end position="141"/>
    </location>
</feature>
<dbReference type="GO" id="GO:0016925">
    <property type="term" value="P:protein sumoylation"/>
    <property type="evidence" value="ECO:0007669"/>
    <property type="project" value="TreeGrafter"/>
</dbReference>
<dbReference type="AlphaFoldDB" id="A0A336M140"/>
<dbReference type="SUPFAM" id="SSF57850">
    <property type="entry name" value="RING/U-box"/>
    <property type="match status" value="1"/>
</dbReference>
<keyword evidence="1 4" id="KW-0479">Metal-binding</keyword>
<dbReference type="PANTHER" id="PTHR22663">
    <property type="entry name" value="RING FINGER PROTEIN NARYA-RELATED"/>
    <property type="match status" value="1"/>
</dbReference>
<keyword evidence="3" id="KW-0469">Meiosis</keyword>
<evidence type="ECO:0000256" key="5">
    <source>
        <dbReference type="SAM" id="Coils"/>
    </source>
</evidence>
<dbReference type="PANTHER" id="PTHR22663:SF17">
    <property type="entry name" value="RING FINGER PROTEIN NARYA-RELATED"/>
    <property type="match status" value="1"/>
</dbReference>
<keyword evidence="5" id="KW-0175">Coiled coil</keyword>
<dbReference type="VEuPathDB" id="VectorBase:CSON007348"/>
<feature type="compositionally biased region" description="Polar residues" evidence="6">
    <location>
        <begin position="148"/>
        <end position="189"/>
    </location>
</feature>
<evidence type="ECO:0000256" key="2">
    <source>
        <dbReference type="ARBA" id="ARBA00022833"/>
    </source>
</evidence>
<dbReference type="EMBL" id="UFQT01000279">
    <property type="protein sequence ID" value="SSX22709.1"/>
    <property type="molecule type" value="Genomic_DNA"/>
</dbReference>
<dbReference type="GO" id="GO:0008270">
    <property type="term" value="F:zinc ion binding"/>
    <property type="evidence" value="ECO:0007669"/>
    <property type="project" value="UniProtKB-KW"/>
</dbReference>
<feature type="region of interest" description="Disordered" evidence="6">
    <location>
        <begin position="148"/>
        <end position="265"/>
    </location>
</feature>
<proteinExistence type="predicted"/>
<dbReference type="GO" id="GO:0019789">
    <property type="term" value="F:SUMO transferase activity"/>
    <property type="evidence" value="ECO:0007669"/>
    <property type="project" value="InterPro"/>
</dbReference>
<dbReference type="InterPro" id="IPR001841">
    <property type="entry name" value="Znf_RING"/>
</dbReference>
<name>A0A336M140_CULSO</name>
<evidence type="ECO:0000259" key="7">
    <source>
        <dbReference type="PROSITE" id="PS50089"/>
    </source>
</evidence>
<feature type="compositionally biased region" description="Basic and acidic residues" evidence="6">
    <location>
        <begin position="203"/>
        <end position="216"/>
    </location>
</feature>
<feature type="domain" description="RING-type" evidence="7">
    <location>
        <begin position="7"/>
        <end position="45"/>
    </location>
</feature>
<evidence type="ECO:0000256" key="6">
    <source>
        <dbReference type="SAM" id="MobiDB-lite"/>
    </source>
</evidence>
<dbReference type="PROSITE" id="PS50089">
    <property type="entry name" value="ZF_RING_2"/>
    <property type="match status" value="1"/>
</dbReference>
<accession>A0A336M140</accession>
<sequence>MNAYLHCNTCGAHRNENARLLLLSCKHVVCVQCNQKSQNHCSFCSKPVRSIEINSKLPENLRLLFQDPSSNVKHSIEAAEFQTQQQLSYIKHNVSIFGEYEALKHEIAKLEVECQQKKEENKNEVDLIEKLRGALIELERNPNANISASLLNTSDSSDVSLSDMPETSESFLSLSDTEQNNSRGNSFENISPIKQAPKLPAPFRRDTVQENRRKFGESPQPSSSSSVSYPTSSSSSSSDQNKSRGSSNSNESPISFAPKLQGPFRRDAVVGNCRSIFSQNINKPQSKR</sequence>
<evidence type="ECO:0000256" key="4">
    <source>
        <dbReference type="PROSITE-ProRule" id="PRU00175"/>
    </source>
</evidence>
<evidence type="ECO:0000256" key="1">
    <source>
        <dbReference type="ARBA" id="ARBA00022771"/>
    </source>
</evidence>
<dbReference type="OMA" id="GAHRNEN"/>
<dbReference type="GO" id="GO:0007129">
    <property type="term" value="P:homologous chromosome pairing at meiosis"/>
    <property type="evidence" value="ECO:0007669"/>
    <property type="project" value="TreeGrafter"/>
</dbReference>
<keyword evidence="1 4" id="KW-0863">Zinc-finger</keyword>
<dbReference type="GO" id="GO:0000795">
    <property type="term" value="C:synaptonemal complex"/>
    <property type="evidence" value="ECO:0007669"/>
    <property type="project" value="InterPro"/>
</dbReference>
<dbReference type="InterPro" id="IPR013083">
    <property type="entry name" value="Znf_RING/FYVE/PHD"/>
</dbReference>
<dbReference type="InterPro" id="IPR042123">
    <property type="entry name" value="Zip3/RNF212-like"/>
</dbReference>
<keyword evidence="2" id="KW-0862">Zinc</keyword>
<protein>
    <submittedName>
        <fullName evidence="8">CSON007348 protein</fullName>
    </submittedName>
</protein>
<organism evidence="8">
    <name type="scientific">Culicoides sonorensis</name>
    <name type="common">Biting midge</name>
    <dbReference type="NCBI Taxonomy" id="179676"/>
    <lineage>
        <taxon>Eukaryota</taxon>
        <taxon>Metazoa</taxon>
        <taxon>Ecdysozoa</taxon>
        <taxon>Arthropoda</taxon>
        <taxon>Hexapoda</taxon>
        <taxon>Insecta</taxon>
        <taxon>Pterygota</taxon>
        <taxon>Neoptera</taxon>
        <taxon>Endopterygota</taxon>
        <taxon>Diptera</taxon>
        <taxon>Nematocera</taxon>
        <taxon>Chironomoidea</taxon>
        <taxon>Ceratopogonidae</taxon>
        <taxon>Ceratopogoninae</taxon>
        <taxon>Culicoides</taxon>
        <taxon>Monoculicoides</taxon>
    </lineage>
</organism>
<dbReference type="Gene3D" id="3.30.40.10">
    <property type="entry name" value="Zinc/RING finger domain, C3HC4 (zinc finger)"/>
    <property type="match status" value="1"/>
</dbReference>
<gene>
    <name evidence="8" type="primary">CSON007348</name>
</gene>
<evidence type="ECO:0000256" key="3">
    <source>
        <dbReference type="ARBA" id="ARBA00023254"/>
    </source>
</evidence>
<reference evidence="8" key="1">
    <citation type="submission" date="2018-07" db="EMBL/GenBank/DDBJ databases">
        <authorList>
            <person name="Quirk P.G."/>
            <person name="Krulwich T.A."/>
        </authorList>
    </citation>
    <scope>NUCLEOTIDE SEQUENCE</scope>
</reference>
<evidence type="ECO:0000313" key="8">
    <source>
        <dbReference type="EMBL" id="SSX22709.1"/>
    </source>
</evidence>
<dbReference type="GO" id="GO:0007131">
    <property type="term" value="P:reciprocal meiotic recombination"/>
    <property type="evidence" value="ECO:0007669"/>
    <property type="project" value="InterPro"/>
</dbReference>
<feature type="compositionally biased region" description="Low complexity" evidence="6">
    <location>
        <begin position="218"/>
        <end position="249"/>
    </location>
</feature>